<reference evidence="5" key="1">
    <citation type="journal article" date="2017" name="Genome Biol.">
        <title>Comparative genomics reveals high biological diversity and specific adaptations in the industrially and medically important fungal genus Aspergillus.</title>
        <authorList>
            <person name="de Vries R.P."/>
            <person name="Riley R."/>
            <person name="Wiebenga A."/>
            <person name="Aguilar-Osorio G."/>
            <person name="Amillis S."/>
            <person name="Uchima C.A."/>
            <person name="Anderluh G."/>
            <person name="Asadollahi M."/>
            <person name="Askin M."/>
            <person name="Barry K."/>
            <person name="Battaglia E."/>
            <person name="Bayram O."/>
            <person name="Benocci T."/>
            <person name="Braus-Stromeyer S.A."/>
            <person name="Caldana C."/>
            <person name="Canovas D."/>
            <person name="Cerqueira G.C."/>
            <person name="Chen F."/>
            <person name="Chen W."/>
            <person name="Choi C."/>
            <person name="Clum A."/>
            <person name="Dos Santos R.A."/>
            <person name="Damasio A.R."/>
            <person name="Diallinas G."/>
            <person name="Emri T."/>
            <person name="Fekete E."/>
            <person name="Flipphi M."/>
            <person name="Freyberg S."/>
            <person name="Gallo A."/>
            <person name="Gournas C."/>
            <person name="Habgood R."/>
            <person name="Hainaut M."/>
            <person name="Harispe M.L."/>
            <person name="Henrissat B."/>
            <person name="Hilden K.S."/>
            <person name="Hope R."/>
            <person name="Hossain A."/>
            <person name="Karabika E."/>
            <person name="Karaffa L."/>
            <person name="Karanyi Z."/>
            <person name="Krasevec N."/>
            <person name="Kuo A."/>
            <person name="Kusch H."/>
            <person name="LaButti K."/>
            <person name="Lagendijk E.L."/>
            <person name="Lapidus A."/>
            <person name="Levasseur A."/>
            <person name="Lindquist E."/>
            <person name="Lipzen A."/>
            <person name="Logrieco A.F."/>
            <person name="MacCabe A."/>
            <person name="Maekelae M.R."/>
            <person name="Malavazi I."/>
            <person name="Melin P."/>
            <person name="Meyer V."/>
            <person name="Mielnichuk N."/>
            <person name="Miskei M."/>
            <person name="Molnar A.P."/>
            <person name="Mule G."/>
            <person name="Ngan C.Y."/>
            <person name="Orejas M."/>
            <person name="Orosz E."/>
            <person name="Ouedraogo J.P."/>
            <person name="Overkamp K.M."/>
            <person name="Park H.-S."/>
            <person name="Perrone G."/>
            <person name="Piumi F."/>
            <person name="Punt P.J."/>
            <person name="Ram A.F."/>
            <person name="Ramon A."/>
            <person name="Rauscher S."/>
            <person name="Record E."/>
            <person name="Riano-Pachon D.M."/>
            <person name="Robert V."/>
            <person name="Roehrig J."/>
            <person name="Ruller R."/>
            <person name="Salamov A."/>
            <person name="Salih N.S."/>
            <person name="Samson R.A."/>
            <person name="Sandor E."/>
            <person name="Sanguinetti M."/>
            <person name="Schuetze T."/>
            <person name="Sepcic K."/>
            <person name="Shelest E."/>
            <person name="Sherlock G."/>
            <person name="Sophianopoulou V."/>
            <person name="Squina F.M."/>
            <person name="Sun H."/>
            <person name="Susca A."/>
            <person name="Todd R.B."/>
            <person name="Tsang A."/>
            <person name="Unkles S.E."/>
            <person name="van de Wiele N."/>
            <person name="van Rossen-Uffink D."/>
            <person name="Oliveira J.V."/>
            <person name="Vesth T.C."/>
            <person name="Visser J."/>
            <person name="Yu J.-H."/>
            <person name="Zhou M."/>
            <person name="Andersen M.R."/>
            <person name="Archer D.B."/>
            <person name="Baker S.E."/>
            <person name="Benoit I."/>
            <person name="Brakhage A.A."/>
            <person name="Braus G.H."/>
            <person name="Fischer R."/>
            <person name="Frisvad J.C."/>
            <person name="Goldman G.H."/>
            <person name="Houbraken J."/>
            <person name="Oakley B."/>
            <person name="Pocsi I."/>
            <person name="Scazzocchio C."/>
            <person name="Seiboth B."/>
            <person name="vanKuyk P.A."/>
            <person name="Wortman J."/>
            <person name="Dyer P.S."/>
            <person name="Grigoriev I.V."/>
        </authorList>
    </citation>
    <scope>NUCLEOTIDE SEQUENCE [LARGE SCALE GENOMIC DNA]</scope>
    <source>
        <strain evidence="5">CBS 101740 / IMI 381727 / IBT 21946</strain>
    </source>
</reference>
<protein>
    <recommendedName>
        <fullName evidence="3">Fumarylacetoacetase-like C-terminal domain-containing protein</fullName>
    </recommendedName>
</protein>
<dbReference type="GO" id="GO:0046872">
    <property type="term" value="F:metal ion binding"/>
    <property type="evidence" value="ECO:0007669"/>
    <property type="project" value="UniProtKB-KW"/>
</dbReference>
<dbReference type="PANTHER" id="PTHR11820">
    <property type="entry name" value="ACYLPYRUVASE"/>
    <property type="match status" value="1"/>
</dbReference>
<dbReference type="SUPFAM" id="SSF56529">
    <property type="entry name" value="FAH"/>
    <property type="match status" value="1"/>
</dbReference>
<proteinExistence type="inferred from homology"/>
<name>A0A1L9U262_ASPBC</name>
<gene>
    <name evidence="4" type="ORF">ASPBRDRAFT_189776</name>
</gene>
<evidence type="ECO:0000313" key="4">
    <source>
        <dbReference type="EMBL" id="OJJ65776.1"/>
    </source>
</evidence>
<evidence type="ECO:0000256" key="1">
    <source>
        <dbReference type="ARBA" id="ARBA00010211"/>
    </source>
</evidence>
<dbReference type="STRING" id="767769.A0A1L9U262"/>
<dbReference type="PANTHER" id="PTHR11820:SF112">
    <property type="entry name" value="FUMARYLACETOACETATE HYDROLASE FAMILY PROTEIN (AFU_ORTHOLOGUE AFUA_1G02370)-RELATED"/>
    <property type="match status" value="1"/>
</dbReference>
<accession>A0A1L9U262</accession>
<dbReference type="Pfam" id="PF01557">
    <property type="entry name" value="FAA_hydrolase"/>
    <property type="match status" value="1"/>
</dbReference>
<dbReference type="Proteomes" id="UP000184499">
    <property type="component" value="Unassembled WGS sequence"/>
</dbReference>
<keyword evidence="5" id="KW-1185">Reference proteome</keyword>
<dbReference type="EMBL" id="KV878708">
    <property type="protein sequence ID" value="OJJ65776.1"/>
    <property type="molecule type" value="Genomic_DNA"/>
</dbReference>
<dbReference type="InterPro" id="IPR011234">
    <property type="entry name" value="Fumarylacetoacetase-like_C"/>
</dbReference>
<dbReference type="OrthoDB" id="411064at2759"/>
<dbReference type="FunFam" id="3.90.850.10:FF:000002">
    <property type="entry name" value="2-hydroxyhepta-2,4-diene-1,7-dioate isomerase"/>
    <property type="match status" value="1"/>
</dbReference>
<dbReference type="RefSeq" id="XP_067473027.1">
    <property type="nucleotide sequence ID" value="XM_067620173.1"/>
</dbReference>
<dbReference type="GeneID" id="93572661"/>
<evidence type="ECO:0000259" key="3">
    <source>
        <dbReference type="Pfam" id="PF01557"/>
    </source>
</evidence>
<feature type="domain" description="Fumarylacetoacetase-like C-terminal" evidence="3">
    <location>
        <begin position="75"/>
        <end position="282"/>
    </location>
</feature>
<dbReference type="OMA" id="AFGPWMT"/>
<organism evidence="4 5">
    <name type="scientific">Aspergillus brasiliensis (strain CBS 101740 / IMI 381727 / IBT 21946)</name>
    <dbReference type="NCBI Taxonomy" id="767769"/>
    <lineage>
        <taxon>Eukaryota</taxon>
        <taxon>Fungi</taxon>
        <taxon>Dikarya</taxon>
        <taxon>Ascomycota</taxon>
        <taxon>Pezizomycotina</taxon>
        <taxon>Eurotiomycetes</taxon>
        <taxon>Eurotiomycetidae</taxon>
        <taxon>Eurotiales</taxon>
        <taxon>Aspergillaceae</taxon>
        <taxon>Aspergillus</taxon>
        <taxon>Aspergillus subgen. Circumdati</taxon>
    </lineage>
</organism>
<comment type="similarity">
    <text evidence="1">Belongs to the FAH family.</text>
</comment>
<evidence type="ECO:0000313" key="5">
    <source>
        <dbReference type="Proteomes" id="UP000184499"/>
    </source>
</evidence>
<dbReference type="InterPro" id="IPR036663">
    <property type="entry name" value="Fumarylacetoacetase_C_sf"/>
</dbReference>
<dbReference type="GO" id="GO:0050163">
    <property type="term" value="F:oxaloacetate tautomerase activity"/>
    <property type="evidence" value="ECO:0007669"/>
    <property type="project" value="UniProtKB-ARBA"/>
</dbReference>
<dbReference type="VEuPathDB" id="FungiDB:ASPBRDRAFT_189776"/>
<keyword evidence="2" id="KW-0479">Metal-binding</keyword>
<dbReference type="GO" id="GO:0006107">
    <property type="term" value="P:oxaloacetate metabolic process"/>
    <property type="evidence" value="ECO:0007669"/>
    <property type="project" value="UniProtKB-ARBA"/>
</dbReference>
<dbReference type="AlphaFoldDB" id="A0A1L9U262"/>
<evidence type="ECO:0000256" key="2">
    <source>
        <dbReference type="ARBA" id="ARBA00022723"/>
    </source>
</evidence>
<dbReference type="Gene3D" id="3.90.850.10">
    <property type="entry name" value="Fumarylacetoacetase-like, C-terminal domain"/>
    <property type="match status" value="1"/>
</dbReference>
<sequence>MSWTHLIRFIAVEDSQTHLGQLVDPSRDVGEDSVNGIDIAAYLINGDIFTGRVTSQILHVKQLLSPLPPSICTYIRCLGLNYTDHAKEANLALPTAPTIFSKPRTALNGPYPATINIPKCAQDETSDYEAELCFVIGKTGRDIPESEALDYVLGYTASNDVSARGLQFVTSQWGFSKGLDGSCPIGPVLVSTSAITDPQTLSIQAIHNGVTCQDGHTGNMIFSVKKTIAYLSQGTTLEAGTIILTGTPAGIGFFKEPRVVLRDGDDIRVRIGGVGTLVNKVRYE</sequence>